<protein>
    <recommendedName>
        <fullName evidence="4">Membrane receptor RagA</fullName>
    </recommendedName>
</protein>
<reference evidence="2 3" key="1">
    <citation type="submission" date="2016-05" db="EMBL/GenBank/DDBJ databases">
        <title>Niabella ginsenosidivorans BS26 whole genome sequencing.</title>
        <authorList>
            <person name="Im W.T."/>
            <person name="Siddiqi M.Z."/>
        </authorList>
    </citation>
    <scope>NUCLEOTIDE SEQUENCE [LARGE SCALE GENOMIC DNA]</scope>
    <source>
        <strain evidence="2 3">BS26</strain>
    </source>
</reference>
<evidence type="ECO:0000313" key="3">
    <source>
        <dbReference type="Proteomes" id="UP000077667"/>
    </source>
</evidence>
<feature type="chain" id="PRO_5008389818" description="Membrane receptor RagA" evidence="1">
    <location>
        <begin position="22"/>
        <end position="214"/>
    </location>
</feature>
<dbReference type="EMBL" id="CP015772">
    <property type="protein sequence ID" value="ANH82428.1"/>
    <property type="molecule type" value="Genomic_DNA"/>
</dbReference>
<feature type="signal peptide" evidence="1">
    <location>
        <begin position="1"/>
        <end position="21"/>
    </location>
</feature>
<proteinExistence type="predicted"/>
<dbReference type="STRING" id="1176587.A8C56_16940"/>
<evidence type="ECO:0008006" key="4">
    <source>
        <dbReference type="Google" id="ProtNLM"/>
    </source>
</evidence>
<dbReference type="OrthoDB" id="1115630at2"/>
<sequence>MKKLLIVFIVSLFILPSTAHAQFEKARDSVIQLFGIIMSSDSLYGIPSVSVTVKGTNRGTVSNSDGVFSIAALKGDVIEFSHVSYKPLTKQIPRDLEGNQYNMVVLLTADTVYLPAAIIRPRPTPEQFARDFVNVRVADDEMETIRKNNTKEMQRMMLQKTPFDGREATNQQLNMISQKARYQGQLPPMNIFNPAAWAQFIEAWKRGDFKNKNY</sequence>
<accession>A0A1A9I431</accession>
<dbReference type="RefSeq" id="WP_067758622.1">
    <property type="nucleotide sequence ID" value="NZ_CP015772.1"/>
</dbReference>
<evidence type="ECO:0000313" key="2">
    <source>
        <dbReference type="EMBL" id="ANH82428.1"/>
    </source>
</evidence>
<name>A0A1A9I431_9BACT</name>
<dbReference type="Pfam" id="PF13715">
    <property type="entry name" value="CarbopepD_reg_2"/>
    <property type="match status" value="1"/>
</dbReference>
<keyword evidence="3" id="KW-1185">Reference proteome</keyword>
<keyword evidence="1" id="KW-0732">Signal</keyword>
<organism evidence="2 3">
    <name type="scientific">Niabella ginsenosidivorans</name>
    <dbReference type="NCBI Taxonomy" id="1176587"/>
    <lineage>
        <taxon>Bacteria</taxon>
        <taxon>Pseudomonadati</taxon>
        <taxon>Bacteroidota</taxon>
        <taxon>Chitinophagia</taxon>
        <taxon>Chitinophagales</taxon>
        <taxon>Chitinophagaceae</taxon>
        <taxon>Niabella</taxon>
    </lineage>
</organism>
<dbReference type="SUPFAM" id="SSF49464">
    <property type="entry name" value="Carboxypeptidase regulatory domain-like"/>
    <property type="match status" value="1"/>
</dbReference>
<dbReference type="InterPro" id="IPR008969">
    <property type="entry name" value="CarboxyPept-like_regulatory"/>
</dbReference>
<gene>
    <name evidence="2" type="ORF">A8C56_16940</name>
</gene>
<dbReference type="AlphaFoldDB" id="A0A1A9I431"/>
<dbReference type="KEGG" id="nia:A8C56_16940"/>
<evidence type="ECO:0000256" key="1">
    <source>
        <dbReference type="SAM" id="SignalP"/>
    </source>
</evidence>
<dbReference type="Proteomes" id="UP000077667">
    <property type="component" value="Chromosome"/>
</dbReference>